<feature type="compositionally biased region" description="Basic and acidic residues" evidence="1">
    <location>
        <begin position="1"/>
        <end position="11"/>
    </location>
</feature>
<keyword evidence="3" id="KW-1185">Reference proteome</keyword>
<dbReference type="Proteomes" id="UP000799539">
    <property type="component" value="Unassembled WGS sequence"/>
</dbReference>
<proteinExistence type="predicted"/>
<reference evidence="2" key="1">
    <citation type="journal article" date="2020" name="Stud. Mycol.">
        <title>101 Dothideomycetes genomes: a test case for predicting lifestyles and emergence of pathogens.</title>
        <authorList>
            <person name="Haridas S."/>
            <person name="Albert R."/>
            <person name="Binder M."/>
            <person name="Bloem J."/>
            <person name="Labutti K."/>
            <person name="Salamov A."/>
            <person name="Andreopoulos B."/>
            <person name="Baker S."/>
            <person name="Barry K."/>
            <person name="Bills G."/>
            <person name="Bluhm B."/>
            <person name="Cannon C."/>
            <person name="Castanera R."/>
            <person name="Culley D."/>
            <person name="Daum C."/>
            <person name="Ezra D."/>
            <person name="Gonzalez J."/>
            <person name="Henrissat B."/>
            <person name="Kuo A."/>
            <person name="Liang C."/>
            <person name="Lipzen A."/>
            <person name="Lutzoni F."/>
            <person name="Magnuson J."/>
            <person name="Mondo S."/>
            <person name="Nolan M."/>
            <person name="Ohm R."/>
            <person name="Pangilinan J."/>
            <person name="Park H.-J."/>
            <person name="Ramirez L."/>
            <person name="Alfaro M."/>
            <person name="Sun H."/>
            <person name="Tritt A."/>
            <person name="Yoshinaga Y."/>
            <person name="Zwiers L.-H."/>
            <person name="Turgeon B."/>
            <person name="Goodwin S."/>
            <person name="Spatafora J."/>
            <person name="Crous P."/>
            <person name="Grigoriev I."/>
        </authorList>
    </citation>
    <scope>NUCLEOTIDE SEQUENCE</scope>
    <source>
        <strain evidence="2">SCOH1-5</strain>
    </source>
</reference>
<dbReference type="AlphaFoldDB" id="A0A6A6FQI5"/>
<dbReference type="OrthoDB" id="3644062at2759"/>
<feature type="compositionally biased region" description="Low complexity" evidence="1">
    <location>
        <begin position="116"/>
        <end position="131"/>
    </location>
</feature>
<feature type="compositionally biased region" description="Polar residues" evidence="1">
    <location>
        <begin position="15"/>
        <end position="24"/>
    </location>
</feature>
<feature type="region of interest" description="Disordered" evidence="1">
    <location>
        <begin position="39"/>
        <end position="145"/>
    </location>
</feature>
<accession>A0A6A6FQI5</accession>
<evidence type="ECO:0000313" key="3">
    <source>
        <dbReference type="Proteomes" id="UP000799539"/>
    </source>
</evidence>
<dbReference type="EMBL" id="ML992665">
    <property type="protein sequence ID" value="KAF2215717.1"/>
    <property type="molecule type" value="Genomic_DNA"/>
</dbReference>
<evidence type="ECO:0000256" key="1">
    <source>
        <dbReference type="SAM" id="MobiDB-lite"/>
    </source>
</evidence>
<protein>
    <submittedName>
        <fullName evidence="2">Uncharacterized protein</fullName>
    </submittedName>
</protein>
<feature type="region of interest" description="Disordered" evidence="1">
    <location>
        <begin position="1"/>
        <end position="24"/>
    </location>
</feature>
<sequence>MPDDAIEHQVDAFRSQMQPTQSTDIFGFGITSEDLYRELNQEQTGLSLPLPPTGVAPNGGRESRKRRRAAENAQQSEGFARNRSPDKSTGRLEYLGSKATPRSPLPSNGAVPRNGPAYSSAANSTSNAPYNDHNPTKGFPDDGESLVRPVVLRFSRSAMARTQKIINHPAGHKRLKLESPSRGDGSNTAGQLAAPQPGPSTSDSSPPRPETQREKAKNRKPKRKLRACSQRSDQANTCSALYRYCRKKKIDMFGLPNATQ</sequence>
<name>A0A6A6FQI5_9PEZI</name>
<evidence type="ECO:0000313" key="2">
    <source>
        <dbReference type="EMBL" id="KAF2215717.1"/>
    </source>
</evidence>
<feature type="region of interest" description="Disordered" evidence="1">
    <location>
        <begin position="161"/>
        <end position="235"/>
    </location>
</feature>
<organism evidence="2 3">
    <name type="scientific">Cercospora zeae-maydis SCOH1-5</name>
    <dbReference type="NCBI Taxonomy" id="717836"/>
    <lineage>
        <taxon>Eukaryota</taxon>
        <taxon>Fungi</taxon>
        <taxon>Dikarya</taxon>
        <taxon>Ascomycota</taxon>
        <taxon>Pezizomycotina</taxon>
        <taxon>Dothideomycetes</taxon>
        <taxon>Dothideomycetidae</taxon>
        <taxon>Mycosphaerellales</taxon>
        <taxon>Mycosphaerellaceae</taxon>
        <taxon>Cercospora</taxon>
    </lineage>
</organism>
<gene>
    <name evidence="2" type="ORF">CERZMDRAFT_81847</name>
</gene>
<feature type="compositionally biased region" description="Basic residues" evidence="1">
    <location>
        <begin position="216"/>
        <end position="226"/>
    </location>
</feature>